<dbReference type="EMBL" id="JACGCM010001734">
    <property type="protein sequence ID" value="KAF6150547.1"/>
    <property type="molecule type" value="Genomic_DNA"/>
</dbReference>
<dbReference type="SMART" id="SM00293">
    <property type="entry name" value="PWWP"/>
    <property type="match status" value="1"/>
</dbReference>
<evidence type="ECO:0000313" key="3">
    <source>
        <dbReference type="EMBL" id="KAF6150547.1"/>
    </source>
</evidence>
<proteinExistence type="predicted"/>
<name>A0A7J7M6P5_9MAGN</name>
<feature type="domain" description="PWWP" evidence="2">
    <location>
        <begin position="611"/>
        <end position="672"/>
    </location>
</feature>
<evidence type="ECO:0000256" key="1">
    <source>
        <dbReference type="SAM" id="MobiDB-lite"/>
    </source>
</evidence>
<gene>
    <name evidence="3" type="ORF">GIB67_030348</name>
</gene>
<dbReference type="InterPro" id="IPR053063">
    <property type="entry name" value="PWWP_domain_containing_PDP"/>
</dbReference>
<accession>A0A7J7M6P5</accession>
<protein>
    <recommendedName>
        <fullName evidence="2">PWWP domain-containing protein</fullName>
    </recommendedName>
</protein>
<dbReference type="CDD" id="cd05162">
    <property type="entry name" value="PWWP"/>
    <property type="match status" value="1"/>
</dbReference>
<evidence type="ECO:0000313" key="4">
    <source>
        <dbReference type="Proteomes" id="UP000541444"/>
    </source>
</evidence>
<keyword evidence="4" id="KW-1185">Reference proteome</keyword>
<evidence type="ECO:0000259" key="2">
    <source>
        <dbReference type="PROSITE" id="PS50812"/>
    </source>
</evidence>
<comment type="caution">
    <text evidence="3">The sequence shown here is derived from an EMBL/GenBank/DDBJ whole genome shotgun (WGS) entry which is preliminary data.</text>
</comment>
<dbReference type="Proteomes" id="UP000541444">
    <property type="component" value="Unassembled WGS sequence"/>
</dbReference>
<dbReference type="PROSITE" id="PS50812">
    <property type="entry name" value="PWWP"/>
    <property type="match status" value="1"/>
</dbReference>
<dbReference type="PANTHER" id="PTHR42851:SF4">
    <property type="entry name" value="PWWP DOMAIN-CONTAINING PROTEIN"/>
    <property type="match status" value="1"/>
</dbReference>
<dbReference type="Gene3D" id="2.30.30.140">
    <property type="match status" value="1"/>
</dbReference>
<dbReference type="OrthoDB" id="62853at2759"/>
<reference evidence="3 4" key="1">
    <citation type="journal article" date="2020" name="IScience">
        <title>Genome Sequencing of the Endangered Kingdonia uniflora (Circaeasteraceae, Ranunculales) Reveals Potential Mechanisms of Evolutionary Specialization.</title>
        <authorList>
            <person name="Sun Y."/>
            <person name="Deng T."/>
            <person name="Zhang A."/>
            <person name="Moore M.J."/>
            <person name="Landis J.B."/>
            <person name="Lin N."/>
            <person name="Zhang H."/>
            <person name="Zhang X."/>
            <person name="Huang J."/>
            <person name="Zhang X."/>
            <person name="Sun H."/>
            <person name="Wang H."/>
        </authorList>
    </citation>
    <scope>NUCLEOTIDE SEQUENCE [LARGE SCALE GENOMIC DNA]</scope>
    <source>
        <strain evidence="3">TB1705</strain>
        <tissue evidence="3">Leaf</tissue>
    </source>
</reference>
<sequence>MENGEVSATKNKVLGVSFEENSCDRDERRETDTQFVEMDIDEVRSAGEDVLENDNGDISHRLSANFNKDCVLLERFSRNAEDLNLNLGTEKNSEIYRLGVTETETTAMESLAQQYDDDEEESLFNEEAGLAGELETQIFGIVEDEEQKTEDIKVYRINDEVAGMVFDQVEGDEIMDSQFVTKNLKESTTVTGDSFYVSELTVRDALQDIDVCSSSEYKLQEDGKVLMVESYMGVNESSAEQIQDVCGEEVAVADNKEVESISAQVTESGVEVLKIGSPTVNLESFVGQMGPENTNDKTFVTIHSSLHAEVDDDKRCDCVKLTVFQGIKGESSENEGMRAITKIANEGLATMMTELVVKNMQVLPEEEVAEIEEKNISKAKDESVARGLDANPGDEIPRVKDEGESIGSTPNGHLSCKEGTSAHGKDQEMIVQVVKSSFHEVLEDDIMDSLPVNENLKNSEPESAHSIHSVGPFTNVFENLEFQLAEGCSSSRDEDQTTEAHMWEITTHGEISQTVEAKDETEAAGEFSELYANHSVGSDISGVAVSLNIGLDEAIREDVSPPDESHDIEIEAKRMSTDMGLDENSTKLQELNPDFYSEMEHGAHENGEYSLSDLVWGKVRSHPWWPGQIFDSSDSSERALKYRKKDSFLVAYFGDQSFAWNETSSLKPFQPHFLEMDAQTSTETLHRAVDCALDEIVRRVDLGMACSCTPKELYDKVEYQIIDNAGIRQESRIIEGIDRSLSVFSFKPDNLVDYMKALALNPCGKSDRVELVIAQAQLTAFYRLKGYPELPKFHVYRGLWDTDADVSFYGEKVENTTPVFDFEEDMPFGNAELKIQGSSSRKRKYELEDALYPNRKERSLLELMNGDEASSDLLNGGADEIAASKSSTAHGRKQMIDMEASTPQSFKIGECISRIASRLTGTPPILKCSTERFQKSAFEVDVIDEGPDGDDGFPYTLEKPLRRRVITPNKYSSDEMLSEFTLTVRDSMKGSKENDSRPVTEDTKKRSLRDDDDDDDYTPKKEKRKYRRRTVKSQLQLEKPVSALKETSHMDEFTPTALILTFAEADSVPSKTNLNKIFNRFGPLRESETEVSMESSCATVVFKKRIDGEVAFSSAQKFSIFGQAIVTYQLKYLPLTPTTPLLCASTQSTTDATHIEGNTT</sequence>
<dbReference type="AlphaFoldDB" id="A0A7J7M6P5"/>
<dbReference type="InterPro" id="IPR000313">
    <property type="entry name" value="PWWP_dom"/>
</dbReference>
<dbReference type="SUPFAM" id="SSF63748">
    <property type="entry name" value="Tudor/PWWP/MBT"/>
    <property type="match status" value="1"/>
</dbReference>
<feature type="region of interest" description="Disordered" evidence="1">
    <location>
        <begin position="386"/>
        <end position="424"/>
    </location>
</feature>
<dbReference type="PANTHER" id="PTHR42851">
    <property type="entry name" value="ALDOLASE-RELATED"/>
    <property type="match status" value="1"/>
</dbReference>
<feature type="compositionally biased region" description="Basic residues" evidence="1">
    <location>
        <begin position="1021"/>
        <end position="1031"/>
    </location>
</feature>
<dbReference type="Pfam" id="PF00855">
    <property type="entry name" value="PWWP"/>
    <property type="match status" value="1"/>
</dbReference>
<organism evidence="3 4">
    <name type="scientific">Kingdonia uniflora</name>
    <dbReference type="NCBI Taxonomy" id="39325"/>
    <lineage>
        <taxon>Eukaryota</taxon>
        <taxon>Viridiplantae</taxon>
        <taxon>Streptophyta</taxon>
        <taxon>Embryophyta</taxon>
        <taxon>Tracheophyta</taxon>
        <taxon>Spermatophyta</taxon>
        <taxon>Magnoliopsida</taxon>
        <taxon>Ranunculales</taxon>
        <taxon>Circaeasteraceae</taxon>
        <taxon>Kingdonia</taxon>
    </lineage>
</organism>
<feature type="compositionally biased region" description="Basic and acidic residues" evidence="1">
    <location>
        <begin position="987"/>
        <end position="1009"/>
    </location>
</feature>
<feature type="region of interest" description="Disordered" evidence="1">
    <location>
        <begin position="987"/>
        <end position="1032"/>
    </location>
</feature>